<dbReference type="GO" id="GO:0046686">
    <property type="term" value="P:response to cadmium ion"/>
    <property type="evidence" value="ECO:0007669"/>
    <property type="project" value="TreeGrafter"/>
</dbReference>
<dbReference type="CDD" id="cd00090">
    <property type="entry name" value="HTH_ARSR"/>
    <property type="match status" value="1"/>
</dbReference>
<organism evidence="3 4">
    <name type="scientific">Amycolatopsis carbonis</name>
    <dbReference type="NCBI Taxonomy" id="715471"/>
    <lineage>
        <taxon>Bacteria</taxon>
        <taxon>Bacillati</taxon>
        <taxon>Actinomycetota</taxon>
        <taxon>Actinomycetes</taxon>
        <taxon>Pseudonocardiales</taxon>
        <taxon>Pseudonocardiaceae</taxon>
        <taxon>Amycolatopsis</taxon>
    </lineage>
</organism>
<keyword evidence="4" id="KW-1185">Reference proteome</keyword>
<dbReference type="InterPro" id="IPR001845">
    <property type="entry name" value="HTH_ArsR_DNA-bd_dom"/>
</dbReference>
<evidence type="ECO:0000313" key="4">
    <source>
        <dbReference type="Proteomes" id="UP001236014"/>
    </source>
</evidence>
<dbReference type="PROSITE" id="PS50987">
    <property type="entry name" value="HTH_ARSR_2"/>
    <property type="match status" value="1"/>
</dbReference>
<dbReference type="PANTHER" id="PTHR39168">
    <property type="entry name" value="TRANSCRIPTIONAL REGULATOR-RELATED"/>
    <property type="match status" value="1"/>
</dbReference>
<dbReference type="AlphaFoldDB" id="A0A9Y2ILI9"/>
<dbReference type="RefSeq" id="WP_285972731.1">
    <property type="nucleotide sequence ID" value="NZ_CP127294.1"/>
</dbReference>
<evidence type="ECO:0000313" key="3">
    <source>
        <dbReference type="EMBL" id="WIX82154.1"/>
    </source>
</evidence>
<dbReference type="InterPro" id="IPR036390">
    <property type="entry name" value="WH_DNA-bd_sf"/>
</dbReference>
<dbReference type="EMBL" id="CP127294">
    <property type="protein sequence ID" value="WIX82154.1"/>
    <property type="molecule type" value="Genomic_DNA"/>
</dbReference>
<evidence type="ECO:0000259" key="2">
    <source>
        <dbReference type="PROSITE" id="PS50987"/>
    </source>
</evidence>
<gene>
    <name evidence="3" type="ORF">QRX50_16035</name>
</gene>
<feature type="domain" description="HTH arsR-type" evidence="2">
    <location>
        <begin position="1"/>
        <end position="94"/>
    </location>
</feature>
<dbReference type="Pfam" id="PF12840">
    <property type="entry name" value="HTH_20"/>
    <property type="match status" value="1"/>
</dbReference>
<dbReference type="InterPro" id="IPR036388">
    <property type="entry name" value="WH-like_DNA-bd_sf"/>
</dbReference>
<dbReference type="GO" id="GO:0010288">
    <property type="term" value="P:response to lead ion"/>
    <property type="evidence" value="ECO:0007669"/>
    <property type="project" value="TreeGrafter"/>
</dbReference>
<dbReference type="SMART" id="SM00418">
    <property type="entry name" value="HTH_ARSR"/>
    <property type="match status" value="1"/>
</dbReference>
<sequence>MTAGPDIATVAQAIGEPARAAMLLQLMDGDAHTARVLATVAGIAPSTASAHLRRLCDAGLVRVTESGRQRLHRLAGPEIAQLVEALAALAPPRLPANLQPDPPTNALLEARVCYGHLGGRLGVTIAARLQEDGVVGALRPGDTAAVRTFDHPLLCALGITGVTAAPPVRACLDWSQGRVHLAGALGAALLSGLLDAGWVRRRPAGRALRITPAGRDRLARLAFPPVGVSGSQRFGSQRFGSQRPGERGSGATSR</sequence>
<feature type="region of interest" description="Disordered" evidence="1">
    <location>
        <begin position="229"/>
        <end position="254"/>
    </location>
</feature>
<accession>A0A9Y2ILI9</accession>
<protein>
    <submittedName>
        <fullName evidence="3">Helix-turn-helix transcriptional regulator</fullName>
    </submittedName>
</protein>
<dbReference type="GO" id="GO:0097063">
    <property type="term" value="F:cadmium ion sensor activity"/>
    <property type="evidence" value="ECO:0007669"/>
    <property type="project" value="TreeGrafter"/>
</dbReference>
<reference evidence="3 4" key="1">
    <citation type="submission" date="2023-06" db="EMBL/GenBank/DDBJ databases">
        <authorList>
            <person name="Oyuntsetseg B."/>
            <person name="Kim S.B."/>
        </authorList>
    </citation>
    <scope>NUCLEOTIDE SEQUENCE [LARGE SCALE GENOMIC DNA]</scope>
    <source>
        <strain evidence="3 4">2-15</strain>
    </source>
</reference>
<dbReference type="GO" id="GO:0032791">
    <property type="term" value="F:lead ion binding"/>
    <property type="evidence" value="ECO:0007669"/>
    <property type="project" value="TreeGrafter"/>
</dbReference>
<dbReference type="GO" id="GO:0003677">
    <property type="term" value="F:DNA binding"/>
    <property type="evidence" value="ECO:0007669"/>
    <property type="project" value="TreeGrafter"/>
</dbReference>
<dbReference type="PANTHER" id="PTHR39168:SF1">
    <property type="entry name" value="TRANSCRIPTIONAL REGULATORY PROTEIN"/>
    <property type="match status" value="1"/>
</dbReference>
<dbReference type="SUPFAM" id="SSF46785">
    <property type="entry name" value="Winged helix' DNA-binding domain"/>
    <property type="match status" value="1"/>
</dbReference>
<evidence type="ECO:0000256" key="1">
    <source>
        <dbReference type="SAM" id="MobiDB-lite"/>
    </source>
</evidence>
<proteinExistence type="predicted"/>
<dbReference type="GO" id="GO:0003700">
    <property type="term" value="F:DNA-binding transcription factor activity"/>
    <property type="evidence" value="ECO:0007669"/>
    <property type="project" value="InterPro"/>
</dbReference>
<feature type="compositionally biased region" description="Polar residues" evidence="1">
    <location>
        <begin position="229"/>
        <end position="240"/>
    </location>
</feature>
<dbReference type="KEGG" id="acab:QRX50_16035"/>
<name>A0A9Y2ILI9_9PSEU</name>
<dbReference type="InterPro" id="IPR011991">
    <property type="entry name" value="ArsR-like_HTH"/>
</dbReference>
<dbReference type="Proteomes" id="UP001236014">
    <property type="component" value="Chromosome"/>
</dbReference>
<dbReference type="InterPro" id="IPR052543">
    <property type="entry name" value="HTH_Metal-responsive_Reg"/>
</dbReference>
<dbReference type="Gene3D" id="1.10.10.10">
    <property type="entry name" value="Winged helix-like DNA-binding domain superfamily/Winged helix DNA-binding domain"/>
    <property type="match status" value="1"/>
</dbReference>